<proteinExistence type="predicted"/>
<reference evidence="2" key="1">
    <citation type="journal article" date="2019" name="Int. J. Syst. Evol. Microbiol.">
        <title>The Global Catalogue of Microorganisms (GCM) 10K type strain sequencing project: providing services to taxonomists for standard genome sequencing and annotation.</title>
        <authorList>
            <consortium name="The Broad Institute Genomics Platform"/>
            <consortium name="The Broad Institute Genome Sequencing Center for Infectious Disease"/>
            <person name="Wu L."/>
            <person name="Ma J."/>
        </authorList>
    </citation>
    <scope>NUCLEOTIDE SEQUENCE [LARGE SCALE GENOMIC DNA]</scope>
    <source>
        <strain evidence="2">CGMCC 1.12922</strain>
    </source>
</reference>
<gene>
    <name evidence="1" type="ORF">GCM10011358_27130</name>
</gene>
<organism evidence="1 2">
    <name type="scientific">Sinisalibacter lacisalsi</name>
    <dbReference type="NCBI Taxonomy" id="1526570"/>
    <lineage>
        <taxon>Bacteria</taxon>
        <taxon>Pseudomonadati</taxon>
        <taxon>Pseudomonadota</taxon>
        <taxon>Alphaproteobacteria</taxon>
        <taxon>Rhodobacterales</taxon>
        <taxon>Roseobacteraceae</taxon>
        <taxon>Sinisalibacter</taxon>
    </lineage>
</organism>
<protein>
    <recommendedName>
        <fullName evidence="3">Secreted protein</fullName>
    </recommendedName>
</protein>
<dbReference type="Proteomes" id="UP000617355">
    <property type="component" value="Unassembled WGS sequence"/>
</dbReference>
<evidence type="ECO:0000313" key="1">
    <source>
        <dbReference type="EMBL" id="GGD41827.1"/>
    </source>
</evidence>
<evidence type="ECO:0008006" key="3">
    <source>
        <dbReference type="Google" id="ProtNLM"/>
    </source>
</evidence>
<name>A0ABQ1QSS9_9RHOB</name>
<sequence length="86" mass="9440">MELAHWFIIAVTVLADGTVSVGHGTVLQSFPTRAACEAALWDEFDRGYSASYEARQHEDGLQLVLARSTGRDVMQCLSPWTARAAE</sequence>
<dbReference type="RefSeq" id="WP_188528626.1">
    <property type="nucleotide sequence ID" value="NZ_BMGI01000004.1"/>
</dbReference>
<evidence type="ECO:0000313" key="2">
    <source>
        <dbReference type="Proteomes" id="UP000617355"/>
    </source>
</evidence>
<comment type="caution">
    <text evidence="1">The sequence shown here is derived from an EMBL/GenBank/DDBJ whole genome shotgun (WGS) entry which is preliminary data.</text>
</comment>
<dbReference type="EMBL" id="BMGI01000004">
    <property type="protein sequence ID" value="GGD41827.1"/>
    <property type="molecule type" value="Genomic_DNA"/>
</dbReference>
<keyword evidence="2" id="KW-1185">Reference proteome</keyword>
<accession>A0ABQ1QSS9</accession>